<dbReference type="InterPro" id="IPR019808">
    <property type="entry name" value="Histidine_triad_CS"/>
</dbReference>
<dbReference type="PANTHER" id="PTHR46648:SF1">
    <property type="entry name" value="ADENOSINE 5'-MONOPHOSPHORAMIDASE HNT1"/>
    <property type="match status" value="1"/>
</dbReference>
<accession>A0ABZ3FPK2</accession>
<dbReference type="InterPro" id="IPR039384">
    <property type="entry name" value="HINT"/>
</dbReference>
<dbReference type="InterPro" id="IPR036265">
    <property type="entry name" value="HIT-like_sf"/>
</dbReference>
<dbReference type="PROSITE" id="PS51084">
    <property type="entry name" value="HIT_2"/>
    <property type="match status" value="1"/>
</dbReference>
<dbReference type="InterPro" id="IPR001310">
    <property type="entry name" value="Histidine_triad_HIT"/>
</dbReference>
<dbReference type="Gene3D" id="3.30.428.10">
    <property type="entry name" value="HIT-like"/>
    <property type="match status" value="1"/>
</dbReference>
<evidence type="ECO:0000256" key="1">
    <source>
        <dbReference type="PROSITE-ProRule" id="PRU00464"/>
    </source>
</evidence>
<evidence type="ECO:0000313" key="4">
    <source>
        <dbReference type="Proteomes" id="UP001442841"/>
    </source>
</evidence>
<dbReference type="EMBL" id="CP154795">
    <property type="protein sequence ID" value="XAN08002.1"/>
    <property type="molecule type" value="Genomic_DNA"/>
</dbReference>
<name>A0ABZ3FPK2_9ACTN</name>
<dbReference type="Pfam" id="PF01230">
    <property type="entry name" value="HIT"/>
    <property type="match status" value="1"/>
</dbReference>
<evidence type="ECO:0000313" key="3">
    <source>
        <dbReference type="EMBL" id="XAN08002.1"/>
    </source>
</evidence>
<feature type="short sequence motif" description="Histidine triad motif" evidence="1">
    <location>
        <begin position="95"/>
        <end position="99"/>
    </location>
</feature>
<protein>
    <submittedName>
        <fullName evidence="3">HIT family protein</fullName>
    </submittedName>
</protein>
<dbReference type="PANTHER" id="PTHR46648">
    <property type="entry name" value="HIT FAMILY PROTEIN 1"/>
    <property type="match status" value="1"/>
</dbReference>
<dbReference type="Proteomes" id="UP001442841">
    <property type="component" value="Chromosome"/>
</dbReference>
<keyword evidence="4" id="KW-1185">Reference proteome</keyword>
<dbReference type="PRINTS" id="PR00332">
    <property type="entry name" value="HISTRIAD"/>
</dbReference>
<organism evidence="3 4">
    <name type="scientific">Ammonicoccus fulvus</name>
    <dbReference type="NCBI Taxonomy" id="3138240"/>
    <lineage>
        <taxon>Bacteria</taxon>
        <taxon>Bacillati</taxon>
        <taxon>Actinomycetota</taxon>
        <taxon>Actinomycetes</taxon>
        <taxon>Propionibacteriales</taxon>
        <taxon>Propionibacteriaceae</taxon>
        <taxon>Ammonicoccus</taxon>
    </lineage>
</organism>
<dbReference type="InterPro" id="IPR011146">
    <property type="entry name" value="HIT-like"/>
</dbReference>
<dbReference type="CDD" id="cd01277">
    <property type="entry name" value="HINT_subgroup"/>
    <property type="match status" value="1"/>
</dbReference>
<gene>
    <name evidence="3" type="ORF">AADG42_12040</name>
</gene>
<feature type="domain" description="HIT" evidence="2">
    <location>
        <begin position="4"/>
        <end position="110"/>
    </location>
</feature>
<reference evidence="3 4" key="1">
    <citation type="submission" date="2024-04" db="EMBL/GenBank/DDBJ databases">
        <title>Isolation of an actinomycete strain from pig manure.</title>
        <authorList>
            <person name="Gong T."/>
            <person name="Yu Z."/>
            <person name="An M."/>
            <person name="Wei C."/>
            <person name="Yang W."/>
            <person name="Liu L."/>
        </authorList>
    </citation>
    <scope>NUCLEOTIDE SEQUENCE [LARGE SCALE GENOMIC DNA]</scope>
    <source>
        <strain evidence="3 4">ZF39</strain>
    </source>
</reference>
<sequence>MDCLFCAIVAGDIPSRQIYSDEHAIAFLDISPWHRGHSLVIPRRHVADLVDTPPALAEIAPAIQATSRLLLDRLGAEGLNMVANTGEAAGQEVFHFHVHLVPRYAGHTGMRNLVKPDPEAGSDLDGLQRLLTS</sequence>
<proteinExistence type="predicted"/>
<dbReference type="SUPFAM" id="SSF54197">
    <property type="entry name" value="HIT-like"/>
    <property type="match status" value="1"/>
</dbReference>
<dbReference type="PROSITE" id="PS00892">
    <property type="entry name" value="HIT_1"/>
    <property type="match status" value="1"/>
</dbReference>
<dbReference type="RefSeq" id="WP_425309458.1">
    <property type="nucleotide sequence ID" value="NZ_CP154795.1"/>
</dbReference>
<evidence type="ECO:0000259" key="2">
    <source>
        <dbReference type="PROSITE" id="PS51084"/>
    </source>
</evidence>